<reference evidence="5 6" key="1">
    <citation type="submission" date="2017-08" db="EMBL/GenBank/DDBJ databases">
        <title>Comparative genomics of bacteria isolated from necrotic lesions of AOD affected trees.</title>
        <authorList>
            <person name="Doonan J."/>
            <person name="Denman S."/>
            <person name="Mcdonald J.E."/>
        </authorList>
    </citation>
    <scope>NUCLEOTIDE SEQUENCE [LARGE SCALE GENOMIC DNA]</scope>
    <source>
        <strain evidence="5 6">CIP 105588</strain>
    </source>
</reference>
<organism evidence="5 6">
    <name type="scientific">Rahnella variigena</name>
    <dbReference type="NCBI Taxonomy" id="574964"/>
    <lineage>
        <taxon>Bacteria</taxon>
        <taxon>Pseudomonadati</taxon>
        <taxon>Pseudomonadota</taxon>
        <taxon>Gammaproteobacteria</taxon>
        <taxon>Enterobacterales</taxon>
        <taxon>Yersiniaceae</taxon>
        <taxon>Rahnella</taxon>
    </lineage>
</organism>
<dbReference type="Proteomes" id="UP000284853">
    <property type="component" value="Unassembled WGS sequence"/>
</dbReference>
<dbReference type="Gene3D" id="3.40.50.720">
    <property type="entry name" value="NAD(P)-binding Rossmann-like Domain"/>
    <property type="match status" value="2"/>
</dbReference>
<dbReference type="PANTHER" id="PTHR43761">
    <property type="entry name" value="D-ISOMER SPECIFIC 2-HYDROXYACID DEHYDROGENASE FAMILY PROTEIN (AFU_ORTHOLOGUE AFUA_1G13630)"/>
    <property type="match status" value="1"/>
</dbReference>
<comment type="caution">
    <text evidence="5">The sequence shown here is derived from an EMBL/GenBank/DDBJ whole genome shotgun (WGS) entry which is preliminary data.</text>
</comment>
<accession>A0ABX9PQK1</accession>
<dbReference type="SUPFAM" id="SSF52283">
    <property type="entry name" value="Formate/glycerate dehydrogenase catalytic domain-like"/>
    <property type="match status" value="1"/>
</dbReference>
<sequence length="351" mass="38851">MKLVIIGDALVSSATLRDAAKDIDFPGRDESELDVVSYEWYSDLEKEKFQEKILLIEKNGPEAVEIPAGVTEALKDADYLLVHIAPVSKSMLESASKLKLIGTCRGGLEHIALNSVKEKNITLIHVIRNAEPVADFTLSLMYAETRNIARAHHEIKNGKWRKSFSNDEHKTVLANHTVGLIGLGYIGKLVAKRLNALGVRVIAHDPFIDKSLIIKEGLRVELLDMDSVISQSDILSLHMRLTPETENIINKDVFNKMKAGSYIINTARAGMVHKADLIDALKNRRIAGAALDVSWDEPISPDDPLLQLDNVTLTPHIAGDTIDAIPKAPYLLKTVLNDYFKTGHSDMLIIQ</sequence>
<dbReference type="CDD" id="cd12171">
    <property type="entry name" value="2-Hacid_dh_10"/>
    <property type="match status" value="1"/>
</dbReference>
<evidence type="ECO:0000313" key="6">
    <source>
        <dbReference type="Proteomes" id="UP000284853"/>
    </source>
</evidence>
<evidence type="ECO:0000313" key="5">
    <source>
        <dbReference type="EMBL" id="RKF67331.1"/>
    </source>
</evidence>
<feature type="domain" description="D-isomer specific 2-hydroxyacid dehydrogenase NAD-binding" evidence="4">
    <location>
        <begin position="138"/>
        <end position="318"/>
    </location>
</feature>
<dbReference type="SUPFAM" id="SSF51735">
    <property type="entry name" value="NAD(P)-binding Rossmann-fold domains"/>
    <property type="match status" value="1"/>
</dbReference>
<dbReference type="GeneID" id="302707669"/>
<gene>
    <name evidence="5" type="ORF">CKQ54_02510</name>
</gene>
<evidence type="ECO:0000256" key="2">
    <source>
        <dbReference type="ARBA" id="ARBA00023002"/>
    </source>
</evidence>
<keyword evidence="6" id="KW-1185">Reference proteome</keyword>
<keyword evidence="2" id="KW-0560">Oxidoreductase</keyword>
<dbReference type="Pfam" id="PF02826">
    <property type="entry name" value="2-Hacid_dh_C"/>
    <property type="match status" value="1"/>
</dbReference>
<dbReference type="InterPro" id="IPR036291">
    <property type="entry name" value="NAD(P)-bd_dom_sf"/>
</dbReference>
<comment type="similarity">
    <text evidence="1">Belongs to the D-isomer specific 2-hydroxyacid dehydrogenase family.</text>
</comment>
<evidence type="ECO:0000256" key="1">
    <source>
        <dbReference type="ARBA" id="ARBA00005854"/>
    </source>
</evidence>
<proteinExistence type="inferred from homology"/>
<dbReference type="RefSeq" id="WP_120163491.1">
    <property type="nucleotide sequence ID" value="NZ_NSDJ01000001.1"/>
</dbReference>
<protein>
    <submittedName>
        <fullName evidence="5">Phosphoglycerate dehydrogenase</fullName>
    </submittedName>
</protein>
<dbReference type="InterPro" id="IPR050418">
    <property type="entry name" value="D-iso_2-hydroxyacid_DH_PdxB"/>
</dbReference>
<evidence type="ECO:0000259" key="4">
    <source>
        <dbReference type="Pfam" id="PF02826"/>
    </source>
</evidence>
<dbReference type="InterPro" id="IPR006140">
    <property type="entry name" value="D-isomer_DH_NAD-bd"/>
</dbReference>
<name>A0ABX9PQK1_9GAMM</name>
<evidence type="ECO:0000256" key="3">
    <source>
        <dbReference type="ARBA" id="ARBA00023027"/>
    </source>
</evidence>
<dbReference type="PANTHER" id="PTHR43761:SF1">
    <property type="entry name" value="D-ISOMER SPECIFIC 2-HYDROXYACID DEHYDROGENASE CATALYTIC DOMAIN-CONTAINING PROTEIN-RELATED"/>
    <property type="match status" value="1"/>
</dbReference>
<keyword evidence="3" id="KW-0520">NAD</keyword>
<dbReference type="EMBL" id="NSDJ01000001">
    <property type="protein sequence ID" value="RKF67331.1"/>
    <property type="molecule type" value="Genomic_DNA"/>
</dbReference>